<dbReference type="Proteomes" id="UP001589683">
    <property type="component" value="Unassembled WGS sequence"/>
</dbReference>
<organism evidence="2 3">
    <name type="scientific">Pseudohalocynthiibacter aestuariivivens</name>
    <dbReference type="NCBI Taxonomy" id="1591409"/>
    <lineage>
        <taxon>Bacteria</taxon>
        <taxon>Pseudomonadati</taxon>
        <taxon>Pseudomonadota</taxon>
        <taxon>Alphaproteobacteria</taxon>
        <taxon>Rhodobacterales</taxon>
        <taxon>Paracoccaceae</taxon>
        <taxon>Pseudohalocynthiibacter</taxon>
    </lineage>
</organism>
<dbReference type="InterPro" id="IPR016181">
    <property type="entry name" value="Acyl_CoA_acyltransferase"/>
</dbReference>
<dbReference type="Pfam" id="PF00583">
    <property type="entry name" value="Acetyltransf_1"/>
    <property type="match status" value="1"/>
</dbReference>
<evidence type="ECO:0000259" key="1">
    <source>
        <dbReference type="PROSITE" id="PS51186"/>
    </source>
</evidence>
<dbReference type="EMBL" id="JBHMEA010000017">
    <property type="protein sequence ID" value="MFB9231481.1"/>
    <property type="molecule type" value="Genomic_DNA"/>
</dbReference>
<feature type="domain" description="N-acetyltransferase" evidence="1">
    <location>
        <begin position="110"/>
        <end position="194"/>
    </location>
</feature>
<dbReference type="PANTHER" id="PTHR42791:SF1">
    <property type="entry name" value="N-ACETYLTRANSFERASE DOMAIN-CONTAINING PROTEIN"/>
    <property type="match status" value="1"/>
</dbReference>
<keyword evidence="2" id="KW-0808">Transferase</keyword>
<dbReference type="PANTHER" id="PTHR42791">
    <property type="entry name" value="GNAT FAMILY ACETYLTRANSFERASE"/>
    <property type="match status" value="1"/>
</dbReference>
<dbReference type="SUPFAM" id="SSF55729">
    <property type="entry name" value="Acyl-CoA N-acyltransferases (Nat)"/>
    <property type="match status" value="1"/>
</dbReference>
<dbReference type="Gene3D" id="3.40.630.30">
    <property type="match status" value="1"/>
</dbReference>
<dbReference type="InterPro" id="IPR000182">
    <property type="entry name" value="GNAT_dom"/>
</dbReference>
<sequence>MPIRRGDWDDEECMGALLSVSFVDDPFVRWLLPKSRDFLLDSKKHPRRAYSAAFDAGTVYVIGDFAGAAVWLPPGAKKDRSEAIAQTETSVATESQIFPPEFQALVSQSAAYCPSDPHWYLGLIAVDPAYRGHGVGTKLLEYCLAVVDRDGLPAYLESTNKANRSLYRRFGFQELAEVRVGLSPPRFPMLRPARKQNV</sequence>
<reference evidence="2 3" key="1">
    <citation type="submission" date="2024-09" db="EMBL/GenBank/DDBJ databases">
        <authorList>
            <person name="Sun Q."/>
            <person name="Mori K."/>
        </authorList>
    </citation>
    <scope>NUCLEOTIDE SEQUENCE [LARGE SCALE GENOMIC DNA]</scope>
    <source>
        <strain evidence="2 3">CECT 8726</strain>
    </source>
</reference>
<gene>
    <name evidence="2" type="ORF">ACFFUT_06745</name>
</gene>
<proteinExistence type="predicted"/>
<dbReference type="PROSITE" id="PS51186">
    <property type="entry name" value="GNAT"/>
    <property type="match status" value="1"/>
</dbReference>
<keyword evidence="2" id="KW-0012">Acyltransferase</keyword>
<name>A0ABV5JF11_9RHOB</name>
<dbReference type="RefSeq" id="WP_213891178.1">
    <property type="nucleotide sequence ID" value="NZ_JAGFNU010000020.1"/>
</dbReference>
<keyword evidence="3" id="KW-1185">Reference proteome</keyword>
<dbReference type="InterPro" id="IPR052523">
    <property type="entry name" value="Trichothecene_AcTrans"/>
</dbReference>
<protein>
    <submittedName>
        <fullName evidence="2">GNAT family N-acetyltransferase</fullName>
        <ecNumber evidence="2">2.3.1.-</ecNumber>
    </submittedName>
</protein>
<evidence type="ECO:0000313" key="3">
    <source>
        <dbReference type="Proteomes" id="UP001589683"/>
    </source>
</evidence>
<comment type="caution">
    <text evidence="2">The sequence shown here is derived from an EMBL/GenBank/DDBJ whole genome shotgun (WGS) entry which is preliminary data.</text>
</comment>
<accession>A0ABV5JF11</accession>
<dbReference type="EC" id="2.3.1.-" evidence="2"/>
<evidence type="ECO:0000313" key="2">
    <source>
        <dbReference type="EMBL" id="MFB9231481.1"/>
    </source>
</evidence>
<dbReference type="GO" id="GO:0016746">
    <property type="term" value="F:acyltransferase activity"/>
    <property type="evidence" value="ECO:0007669"/>
    <property type="project" value="UniProtKB-KW"/>
</dbReference>
<dbReference type="CDD" id="cd04301">
    <property type="entry name" value="NAT_SF"/>
    <property type="match status" value="1"/>
</dbReference>